<sequence length="506" mass="56343">MATKNSHNLVKILSARSYLPVEEQSPATQDSANSSTTPTVEINTSPKPSSSLPMESTRITRQRRSSRNVGRPRVDAQGTAVLSESRRKQIRQAQKTYRLKKEAVLQNTQTRVAELEQKIDGISEAFSDLYDVALESDLKNIHPVLFDHFDRVQRLLTTDAGRFPTSSLQAPSGTDSRAAGSAQKCATSASESGSSSREIGTSQQEVFGYCPLPSVSMEATPESVRLSPDDYHEESQTDGNNSAWQSFGSFIHTCCFQEAKFSRRLQRYCLEYAFRLFSDSRSHPNRIYQVFRLVPCIQNKAKMYPYFKRLVMAGSKESLEIQALPFYCIGGAGTHYPILDDMGSPIYPPKMRLPKRLLGVLPVVRSASDIGLNWDTGRLLEVCGFGGLWFDCRDVEGYLSSRGVHLDESSLFPRVESLLERDSQSSMANFSPSKDSNTDSGGQSEQNYSADKTSSPSEPLHQYVLDVERFFLYLLQGMVILGRVPGFRQSDVAAAFRVSLRIQAAP</sequence>
<evidence type="ECO:0000313" key="3">
    <source>
        <dbReference type="EMBL" id="EYE92672.1"/>
    </source>
</evidence>
<feature type="region of interest" description="Disordered" evidence="2">
    <location>
        <begin position="162"/>
        <end position="198"/>
    </location>
</feature>
<dbReference type="CDD" id="cd14688">
    <property type="entry name" value="bZIP_YAP"/>
    <property type="match status" value="1"/>
</dbReference>
<dbReference type="STRING" id="1388766.A0A017S6U6"/>
<dbReference type="AlphaFoldDB" id="A0A017S6U6"/>
<dbReference type="PANTHER" id="PTHR40618:SF1">
    <property type="entry name" value="B-ZIP TRANSCRIPTION FACTOR (EUROFUNG)"/>
    <property type="match status" value="1"/>
</dbReference>
<accession>A0A017S6U6</accession>
<gene>
    <name evidence="3" type="ORF">EURHEDRAFT_379811</name>
</gene>
<feature type="region of interest" description="Disordered" evidence="2">
    <location>
        <begin position="21"/>
        <end position="87"/>
    </location>
</feature>
<name>A0A017S6U6_ASPRC</name>
<feature type="compositionally biased region" description="Polar residues" evidence="2">
    <location>
        <begin position="25"/>
        <end position="54"/>
    </location>
</feature>
<dbReference type="GO" id="GO:0003700">
    <property type="term" value="F:DNA-binding transcription factor activity"/>
    <property type="evidence" value="ECO:0007669"/>
    <property type="project" value="InterPro"/>
</dbReference>
<feature type="coiled-coil region" evidence="1">
    <location>
        <begin position="98"/>
        <end position="125"/>
    </location>
</feature>
<protein>
    <recommendedName>
        <fullName evidence="5">BZIP domain-containing protein</fullName>
    </recommendedName>
</protein>
<keyword evidence="1" id="KW-0175">Coiled coil</keyword>
<feature type="region of interest" description="Disordered" evidence="2">
    <location>
        <begin position="423"/>
        <end position="457"/>
    </location>
</feature>
<dbReference type="GeneID" id="63694338"/>
<dbReference type="InterPro" id="IPR046347">
    <property type="entry name" value="bZIP_sf"/>
</dbReference>
<dbReference type="Gene3D" id="1.20.5.170">
    <property type="match status" value="1"/>
</dbReference>
<feature type="compositionally biased region" description="Polar residues" evidence="2">
    <location>
        <begin position="164"/>
        <end position="175"/>
    </location>
</feature>
<dbReference type="RefSeq" id="XP_040636360.1">
    <property type="nucleotide sequence ID" value="XM_040779214.1"/>
</dbReference>
<evidence type="ECO:0000256" key="1">
    <source>
        <dbReference type="SAM" id="Coils"/>
    </source>
</evidence>
<feature type="compositionally biased region" description="Low complexity" evidence="2">
    <location>
        <begin position="186"/>
        <end position="198"/>
    </location>
</feature>
<dbReference type="Proteomes" id="UP000019804">
    <property type="component" value="Unassembled WGS sequence"/>
</dbReference>
<proteinExistence type="predicted"/>
<keyword evidence="4" id="KW-1185">Reference proteome</keyword>
<organism evidence="3 4">
    <name type="scientific">Aspergillus ruber (strain CBS 135680)</name>
    <dbReference type="NCBI Taxonomy" id="1388766"/>
    <lineage>
        <taxon>Eukaryota</taxon>
        <taxon>Fungi</taxon>
        <taxon>Dikarya</taxon>
        <taxon>Ascomycota</taxon>
        <taxon>Pezizomycotina</taxon>
        <taxon>Eurotiomycetes</taxon>
        <taxon>Eurotiomycetidae</taxon>
        <taxon>Eurotiales</taxon>
        <taxon>Aspergillaceae</taxon>
        <taxon>Aspergillus</taxon>
        <taxon>Aspergillus subgen. Aspergillus</taxon>
    </lineage>
</organism>
<dbReference type="EMBL" id="KK088435">
    <property type="protein sequence ID" value="EYE92672.1"/>
    <property type="molecule type" value="Genomic_DNA"/>
</dbReference>
<dbReference type="PANTHER" id="PTHR40618">
    <property type="entry name" value="B-ZIP TRANSCRIPTION FACTOR (EUROFUNG)-RELATED"/>
    <property type="match status" value="1"/>
</dbReference>
<dbReference type="OrthoDB" id="68328at2759"/>
<reference evidence="4" key="1">
    <citation type="journal article" date="2014" name="Nat. Commun.">
        <title>Genomic adaptations of the halophilic Dead Sea filamentous fungus Eurotium rubrum.</title>
        <authorList>
            <person name="Kis-Papo T."/>
            <person name="Weig A.R."/>
            <person name="Riley R."/>
            <person name="Persoh D."/>
            <person name="Salamov A."/>
            <person name="Sun H."/>
            <person name="Lipzen A."/>
            <person name="Wasser S.P."/>
            <person name="Rambold G."/>
            <person name="Grigoriev I.V."/>
            <person name="Nevo E."/>
        </authorList>
    </citation>
    <scope>NUCLEOTIDE SEQUENCE [LARGE SCALE GENOMIC DNA]</scope>
    <source>
        <strain evidence="4">CBS 135680</strain>
    </source>
</reference>
<evidence type="ECO:0008006" key="5">
    <source>
        <dbReference type="Google" id="ProtNLM"/>
    </source>
</evidence>
<evidence type="ECO:0000256" key="2">
    <source>
        <dbReference type="SAM" id="MobiDB-lite"/>
    </source>
</evidence>
<feature type="compositionally biased region" description="Polar residues" evidence="2">
    <location>
        <begin position="424"/>
        <end position="457"/>
    </location>
</feature>
<dbReference type="SUPFAM" id="SSF57959">
    <property type="entry name" value="Leucine zipper domain"/>
    <property type="match status" value="1"/>
</dbReference>
<evidence type="ECO:0000313" key="4">
    <source>
        <dbReference type="Proteomes" id="UP000019804"/>
    </source>
</evidence>
<dbReference type="HOGENOM" id="CLU_013452_2_0_1"/>